<feature type="non-terminal residue" evidence="2">
    <location>
        <position position="54"/>
    </location>
</feature>
<dbReference type="AlphaFoldDB" id="A0A3B8WF23"/>
<evidence type="ECO:0000313" key="2">
    <source>
        <dbReference type="EMBL" id="HAC28497.1"/>
    </source>
</evidence>
<comment type="caution">
    <text evidence="2">The sequence shown here is derived from an EMBL/GenBank/DDBJ whole genome shotgun (WGS) entry which is preliminary data.</text>
</comment>
<dbReference type="EMBL" id="DLYI01000152">
    <property type="protein sequence ID" value="HAC28497.1"/>
    <property type="molecule type" value="Genomic_DNA"/>
</dbReference>
<sequence length="54" mass="6241">IASTEPFKREWESNLRQAVRKDIRRVVANPEDIRRYTVEFYQLASSVSKASGGQ</sequence>
<accession>A0A3B8WF23</accession>
<reference evidence="2 3" key="1">
    <citation type="journal article" date="2018" name="Nat. Biotechnol.">
        <title>A standardized bacterial taxonomy based on genome phylogeny substantially revises the tree of life.</title>
        <authorList>
            <person name="Parks D.H."/>
            <person name="Chuvochina M."/>
            <person name="Waite D.W."/>
            <person name="Rinke C."/>
            <person name="Skarshewski A."/>
            <person name="Chaumeil P.A."/>
            <person name="Hugenholtz P."/>
        </authorList>
    </citation>
    <scope>NUCLEOTIDE SEQUENCE [LARGE SCALE GENOMIC DNA]</scope>
    <source>
        <strain evidence="2">UBA9049</strain>
    </source>
</reference>
<evidence type="ECO:0000259" key="1">
    <source>
        <dbReference type="Pfam" id="PF05157"/>
    </source>
</evidence>
<evidence type="ECO:0000313" key="3">
    <source>
        <dbReference type="Proteomes" id="UP000261325"/>
    </source>
</evidence>
<feature type="non-terminal residue" evidence="2">
    <location>
        <position position="1"/>
    </location>
</feature>
<protein>
    <recommendedName>
        <fullName evidence="1">Type II secretion system protein GspE N-terminal domain-containing protein</fullName>
    </recommendedName>
</protein>
<feature type="domain" description="Type II secretion system protein GspE N-terminal" evidence="1">
    <location>
        <begin position="1"/>
        <end position="45"/>
    </location>
</feature>
<dbReference type="InterPro" id="IPR007831">
    <property type="entry name" value="T2SS_GspE_N"/>
</dbReference>
<gene>
    <name evidence="2" type="ORF">DCF82_11880</name>
</gene>
<dbReference type="Proteomes" id="UP000261325">
    <property type="component" value="Unassembled WGS sequence"/>
</dbReference>
<name>A0A3B8WF23_MARNT</name>
<dbReference type="Pfam" id="PF05157">
    <property type="entry name" value="MshEN"/>
    <property type="match status" value="1"/>
</dbReference>
<proteinExistence type="predicted"/>
<organism evidence="2 3">
    <name type="scientific">Marinobacter nauticus</name>
    <name type="common">Marinobacter hydrocarbonoclasticus</name>
    <name type="synonym">Marinobacter aquaeolei</name>
    <dbReference type="NCBI Taxonomy" id="2743"/>
    <lineage>
        <taxon>Bacteria</taxon>
        <taxon>Pseudomonadati</taxon>
        <taxon>Pseudomonadota</taxon>
        <taxon>Gammaproteobacteria</taxon>
        <taxon>Pseudomonadales</taxon>
        <taxon>Marinobacteraceae</taxon>
        <taxon>Marinobacter</taxon>
    </lineage>
</organism>